<dbReference type="OrthoDB" id="9780595at2"/>
<dbReference type="STRING" id="1391627.SAMN05216464_11913"/>
<dbReference type="EMBL" id="FNAI01000019">
    <property type="protein sequence ID" value="SDF49790.1"/>
    <property type="molecule type" value="Genomic_DNA"/>
</dbReference>
<dbReference type="Pfam" id="PF05368">
    <property type="entry name" value="NmrA"/>
    <property type="match status" value="1"/>
</dbReference>
<proteinExistence type="predicted"/>
<protein>
    <submittedName>
        <fullName evidence="2">NAD(P)H dehydrogenase (Quinone)</fullName>
    </submittedName>
</protein>
<dbReference type="RefSeq" id="WP_091155809.1">
    <property type="nucleotide sequence ID" value="NZ_FNAI01000019.1"/>
</dbReference>
<evidence type="ECO:0000259" key="1">
    <source>
        <dbReference type="Pfam" id="PF05368"/>
    </source>
</evidence>
<sequence length="291" mass="31326">MGNILITGATGHLGKAVINELISRDQTAQLSAMVRDLSKAHELDTKGVRLVQGDYNDHDSLVAAFQGVDKLYFVSGSDVAHRSRQHENIIQAAKAAKVGHVIYTSFQRKTEDGSSPIAFVAQAHLLAEKLIKASGLTYTILKHALYADVLPMFMGDQVLNTGTIFLPAGEGKCAYTSRLDMAAAGAAVLTGTGHENKTYEIAVAEAYSFYDIAALLTELSGKQVHYAAPDVETFTGTLKQVGVPDEAIMGAATFCQAIAQGEFDFPGTELEQLIGRKPETLKEFLKNAYQL</sequence>
<dbReference type="PANTHER" id="PTHR47129:SF1">
    <property type="entry name" value="NMRA-LIKE DOMAIN-CONTAINING PROTEIN"/>
    <property type="match status" value="1"/>
</dbReference>
<dbReference type="PANTHER" id="PTHR47129">
    <property type="entry name" value="QUINONE OXIDOREDUCTASE 2"/>
    <property type="match status" value="1"/>
</dbReference>
<accession>A0A1G7LLB5</accession>
<gene>
    <name evidence="2" type="ORF">SAMN05216464_11913</name>
</gene>
<dbReference type="AlphaFoldDB" id="A0A1G7LLB5"/>
<name>A0A1G7LLB5_9SPHI</name>
<reference evidence="2 3" key="1">
    <citation type="submission" date="2016-10" db="EMBL/GenBank/DDBJ databases">
        <authorList>
            <person name="de Groot N.N."/>
        </authorList>
    </citation>
    <scope>NUCLEOTIDE SEQUENCE [LARGE SCALE GENOMIC DNA]</scope>
    <source>
        <strain evidence="2 3">47C3B</strain>
    </source>
</reference>
<dbReference type="Gene3D" id="3.90.25.10">
    <property type="entry name" value="UDP-galactose 4-epimerase, domain 1"/>
    <property type="match status" value="1"/>
</dbReference>
<feature type="domain" description="NmrA-like" evidence="1">
    <location>
        <begin position="3"/>
        <end position="284"/>
    </location>
</feature>
<dbReference type="SUPFAM" id="SSF51735">
    <property type="entry name" value="NAD(P)-binding Rossmann-fold domains"/>
    <property type="match status" value="1"/>
</dbReference>
<dbReference type="Proteomes" id="UP000199072">
    <property type="component" value="Unassembled WGS sequence"/>
</dbReference>
<evidence type="ECO:0000313" key="3">
    <source>
        <dbReference type="Proteomes" id="UP000199072"/>
    </source>
</evidence>
<organism evidence="2 3">
    <name type="scientific">Mucilaginibacter pineti</name>
    <dbReference type="NCBI Taxonomy" id="1391627"/>
    <lineage>
        <taxon>Bacteria</taxon>
        <taxon>Pseudomonadati</taxon>
        <taxon>Bacteroidota</taxon>
        <taxon>Sphingobacteriia</taxon>
        <taxon>Sphingobacteriales</taxon>
        <taxon>Sphingobacteriaceae</taxon>
        <taxon>Mucilaginibacter</taxon>
    </lineage>
</organism>
<dbReference type="CDD" id="cd05269">
    <property type="entry name" value="TMR_SDR_a"/>
    <property type="match status" value="1"/>
</dbReference>
<keyword evidence="3" id="KW-1185">Reference proteome</keyword>
<dbReference type="InterPro" id="IPR036291">
    <property type="entry name" value="NAD(P)-bd_dom_sf"/>
</dbReference>
<dbReference type="InterPro" id="IPR052718">
    <property type="entry name" value="NmrA-type_oxidoreductase"/>
</dbReference>
<dbReference type="InterPro" id="IPR008030">
    <property type="entry name" value="NmrA-like"/>
</dbReference>
<evidence type="ECO:0000313" key="2">
    <source>
        <dbReference type="EMBL" id="SDF49790.1"/>
    </source>
</evidence>
<dbReference type="Gene3D" id="3.40.50.720">
    <property type="entry name" value="NAD(P)-binding Rossmann-like Domain"/>
    <property type="match status" value="1"/>
</dbReference>